<dbReference type="EMBL" id="CP036275">
    <property type="protein sequence ID" value="QDU37845.1"/>
    <property type="molecule type" value="Genomic_DNA"/>
</dbReference>
<dbReference type="PANTHER" id="PTHR42280">
    <property type="entry name" value="CITG FAMILY PROTEIN"/>
    <property type="match status" value="1"/>
</dbReference>
<organism evidence="1 2">
    <name type="scientific">Maioricimonas rarisocia</name>
    <dbReference type="NCBI Taxonomy" id="2528026"/>
    <lineage>
        <taxon>Bacteria</taxon>
        <taxon>Pseudomonadati</taxon>
        <taxon>Planctomycetota</taxon>
        <taxon>Planctomycetia</taxon>
        <taxon>Planctomycetales</taxon>
        <taxon>Planctomycetaceae</taxon>
        <taxon>Maioricimonas</taxon>
    </lineage>
</organism>
<protein>
    <submittedName>
        <fullName evidence="1">Triphosphoribosyl-dephospho-CoA synthase</fullName>
    </submittedName>
</protein>
<name>A0A517Z5V7_9PLAN</name>
<dbReference type="AlphaFoldDB" id="A0A517Z5V7"/>
<accession>A0A517Z5V7</accession>
<dbReference type="PANTHER" id="PTHR42280:SF1">
    <property type="entry name" value="CITG FAMILY PROTEIN"/>
    <property type="match status" value="1"/>
</dbReference>
<dbReference type="GO" id="GO:0005524">
    <property type="term" value="F:ATP binding"/>
    <property type="evidence" value="ECO:0007669"/>
    <property type="project" value="InterPro"/>
</dbReference>
<evidence type="ECO:0000313" key="1">
    <source>
        <dbReference type="EMBL" id="QDU37845.1"/>
    </source>
</evidence>
<dbReference type="OrthoDB" id="8525901at2"/>
<dbReference type="InterPro" id="IPR002736">
    <property type="entry name" value="CitG"/>
</dbReference>
<dbReference type="Pfam" id="PF01874">
    <property type="entry name" value="CitG"/>
    <property type="match status" value="1"/>
</dbReference>
<keyword evidence="2" id="KW-1185">Reference proteome</keyword>
<dbReference type="Gene3D" id="1.10.4200.10">
    <property type="entry name" value="Triphosphoribosyl-dephospho-CoA protein"/>
    <property type="match status" value="1"/>
</dbReference>
<reference evidence="1 2" key="1">
    <citation type="submission" date="2019-02" db="EMBL/GenBank/DDBJ databases">
        <title>Deep-cultivation of Planctomycetes and their phenomic and genomic characterization uncovers novel biology.</title>
        <authorList>
            <person name="Wiegand S."/>
            <person name="Jogler M."/>
            <person name="Boedeker C."/>
            <person name="Pinto D."/>
            <person name="Vollmers J."/>
            <person name="Rivas-Marin E."/>
            <person name="Kohn T."/>
            <person name="Peeters S.H."/>
            <person name="Heuer A."/>
            <person name="Rast P."/>
            <person name="Oberbeckmann S."/>
            <person name="Bunk B."/>
            <person name="Jeske O."/>
            <person name="Meyerdierks A."/>
            <person name="Storesund J.E."/>
            <person name="Kallscheuer N."/>
            <person name="Luecker S."/>
            <person name="Lage O.M."/>
            <person name="Pohl T."/>
            <person name="Merkel B.J."/>
            <person name="Hornburger P."/>
            <person name="Mueller R.-W."/>
            <person name="Bruemmer F."/>
            <person name="Labrenz M."/>
            <person name="Spormann A.M."/>
            <person name="Op den Camp H."/>
            <person name="Overmann J."/>
            <person name="Amann R."/>
            <person name="Jetten M.S.M."/>
            <person name="Mascher T."/>
            <person name="Medema M.H."/>
            <person name="Devos D.P."/>
            <person name="Kaster A.-K."/>
            <person name="Ovreas L."/>
            <person name="Rohde M."/>
            <person name="Galperin M.Y."/>
            <person name="Jogler C."/>
        </authorList>
    </citation>
    <scope>NUCLEOTIDE SEQUENCE [LARGE SCALE GENOMIC DNA]</scope>
    <source>
        <strain evidence="1 2">Mal4</strain>
    </source>
</reference>
<gene>
    <name evidence="1" type="ORF">Mal4_21620</name>
</gene>
<proteinExistence type="predicted"/>
<dbReference type="KEGG" id="mri:Mal4_21620"/>
<dbReference type="GO" id="GO:0046917">
    <property type="term" value="F:triphosphoribosyl-dephospho-CoA synthase activity"/>
    <property type="evidence" value="ECO:0007669"/>
    <property type="project" value="InterPro"/>
</dbReference>
<dbReference type="RefSeq" id="WP_145369091.1">
    <property type="nucleotide sequence ID" value="NZ_CP036275.1"/>
</dbReference>
<sequence length="283" mass="30409">MHPDIETLQRWIRIACLAEARARKPGNVHPGASFQDLTYEDFVRSAHAASPVLARGTAGTLGQTICKAVEATQAEVRTNTNLGICLLLAPMVAAVRNGDLRAEMSSVLAGTTCTDAAWVYRAIRTAVPGGLGKVDEQDVADEPTETLLEVMQRAADRDRVAWQYAHGFRDIFEIALPCLEESVDDAAEERIVGLHLRLMSQIPDTLIARKCGVDVAKESAERAAAVLSAGWPGRNARSALAGLDAWLRADGHRRNPGTTADLVAASLFAALVEGVVTEEQVTF</sequence>
<dbReference type="Proteomes" id="UP000320496">
    <property type="component" value="Chromosome"/>
</dbReference>
<evidence type="ECO:0000313" key="2">
    <source>
        <dbReference type="Proteomes" id="UP000320496"/>
    </source>
</evidence>